<reference evidence="1 2" key="1">
    <citation type="submission" date="2024-11" db="EMBL/GenBank/DDBJ databases">
        <title>A near-complete genome assembly of Cinchona calisaya.</title>
        <authorList>
            <person name="Lian D.C."/>
            <person name="Zhao X.W."/>
            <person name="Wei L."/>
        </authorList>
    </citation>
    <scope>NUCLEOTIDE SEQUENCE [LARGE SCALE GENOMIC DNA]</scope>
    <source>
        <tissue evidence="1">Nenye</tissue>
    </source>
</reference>
<accession>A0ABD2Z9I5</accession>
<dbReference type="InterPro" id="IPR042160">
    <property type="entry name" value="HD-Zip_IV"/>
</dbReference>
<name>A0ABD2Z9I5_9GENT</name>
<comment type="caution">
    <text evidence="1">The sequence shown here is derived from an EMBL/GenBank/DDBJ whole genome shotgun (WGS) entry which is preliminary data.</text>
</comment>
<evidence type="ECO:0000313" key="2">
    <source>
        <dbReference type="Proteomes" id="UP001630127"/>
    </source>
</evidence>
<sequence length="273" mass="31004">MVELQFPLWSSTMDTESNLLKEDAYYNIFLKAIGLKPAKIYSEESKGIHTHFEFVENARLKVVNEKFCSEDIKLGESLTKASCVTWCNPQAIADFFLDEHQLKVENPRLKEVAHLEFVENACLKVENEKFCSGNIKLSESLIKASCVTWCNPQARANFFLMNISGKWRILGLKKSSFVDLVVVVLGVGEPDIARNIIVEEDLFRSLRNPTDIDKSTAMYLASCVTWRKPQAIDNFFLDEHQLKVENSRLKEEIAAKYVCEPYGNNTSASSSTL</sequence>
<dbReference type="Proteomes" id="UP001630127">
    <property type="component" value="Unassembled WGS sequence"/>
</dbReference>
<proteinExistence type="predicted"/>
<protein>
    <submittedName>
        <fullName evidence="1">Uncharacterized protein</fullName>
    </submittedName>
</protein>
<dbReference type="EMBL" id="JBJUIK010000010">
    <property type="protein sequence ID" value="KAL3516118.1"/>
    <property type="molecule type" value="Genomic_DNA"/>
</dbReference>
<dbReference type="PANTHER" id="PTHR45654">
    <property type="entry name" value="HOMEOBOX-LEUCINE ZIPPER PROTEIN MERISTEM L1"/>
    <property type="match status" value="1"/>
</dbReference>
<keyword evidence="2" id="KW-1185">Reference proteome</keyword>
<dbReference type="PANTHER" id="PTHR45654:SF77">
    <property type="entry name" value="HOMEOBOX-LEUCINE ZIPPER PROTEIN MERISTEM L1"/>
    <property type="match status" value="1"/>
</dbReference>
<dbReference type="AlphaFoldDB" id="A0ABD2Z9I5"/>
<organism evidence="1 2">
    <name type="scientific">Cinchona calisaya</name>
    <dbReference type="NCBI Taxonomy" id="153742"/>
    <lineage>
        <taxon>Eukaryota</taxon>
        <taxon>Viridiplantae</taxon>
        <taxon>Streptophyta</taxon>
        <taxon>Embryophyta</taxon>
        <taxon>Tracheophyta</taxon>
        <taxon>Spermatophyta</taxon>
        <taxon>Magnoliopsida</taxon>
        <taxon>eudicotyledons</taxon>
        <taxon>Gunneridae</taxon>
        <taxon>Pentapetalae</taxon>
        <taxon>asterids</taxon>
        <taxon>lamiids</taxon>
        <taxon>Gentianales</taxon>
        <taxon>Rubiaceae</taxon>
        <taxon>Cinchonoideae</taxon>
        <taxon>Cinchoneae</taxon>
        <taxon>Cinchona</taxon>
    </lineage>
</organism>
<gene>
    <name evidence="1" type="ORF">ACH5RR_023020</name>
</gene>
<evidence type="ECO:0000313" key="1">
    <source>
        <dbReference type="EMBL" id="KAL3516118.1"/>
    </source>
</evidence>